<dbReference type="GO" id="GO:0015074">
    <property type="term" value="P:DNA integration"/>
    <property type="evidence" value="ECO:0007669"/>
    <property type="project" value="UniProtKB-KW"/>
</dbReference>
<dbReference type="InterPro" id="IPR004107">
    <property type="entry name" value="Integrase_SAM-like_N"/>
</dbReference>
<dbReference type="SUPFAM" id="SSF56349">
    <property type="entry name" value="DNA breaking-rejoining enzymes"/>
    <property type="match status" value="1"/>
</dbReference>
<reference evidence="7" key="1">
    <citation type="submission" date="2023-04" db="EMBL/GenBank/DDBJ databases">
        <title>Genome Encyclopedia of Bacteria and Archaea VI: Functional Genomics of Type Strains.</title>
        <authorList>
            <person name="Whitman W."/>
        </authorList>
    </citation>
    <scope>NUCLEOTIDE SEQUENCE</scope>
    <source>
        <strain evidence="7">Enz.4-51</strain>
    </source>
</reference>
<dbReference type="InterPro" id="IPR002104">
    <property type="entry name" value="Integrase_catalytic"/>
</dbReference>
<dbReference type="PROSITE" id="PS51898">
    <property type="entry name" value="TYR_RECOMBINASE"/>
    <property type="match status" value="1"/>
</dbReference>
<dbReference type="InterPro" id="IPR044068">
    <property type="entry name" value="CB"/>
</dbReference>
<name>A0AA43MBI0_9BURK</name>
<dbReference type="GO" id="GO:0006310">
    <property type="term" value="P:DNA recombination"/>
    <property type="evidence" value="ECO:0007669"/>
    <property type="project" value="UniProtKB-KW"/>
</dbReference>
<sequence length="327" mass="36047">GHADSETGGHAHSEMTGHLPEMGGHAGLKYALLQETITKIEGAYAPSTIRAYRADFTDFIRFCDTRNANALPTEPHLIVEYICQLTGSGRSSASIRRALCGLSAVHKLNRFDDPTKDPDVALEMRRMHRKLGRSSSQAGSINANTLEKLLLATDDSIRGIRDRALLLVAYDTLCRRSELVSLQVKDVKINIKNGIETSSILLRKSKTDQDSTGKWLHLSQRAHFALVGWIKELPEGQEYLMVGIDRGGRISHSSLNSGQVNRIYKRIARNAGLDELIIEGISGHSMRVGAAQDLLNSGASMPIIMQRGRWSKTDTVMRYLEHSGCAS</sequence>
<evidence type="ECO:0000259" key="6">
    <source>
        <dbReference type="PROSITE" id="PS51900"/>
    </source>
</evidence>
<dbReference type="GO" id="GO:0003677">
    <property type="term" value="F:DNA binding"/>
    <property type="evidence" value="ECO:0007669"/>
    <property type="project" value="UniProtKB-UniRule"/>
</dbReference>
<gene>
    <name evidence="7" type="ORF">M2127_002037</name>
</gene>
<keyword evidence="1" id="KW-0229">DNA integration</keyword>
<evidence type="ECO:0000313" key="7">
    <source>
        <dbReference type="EMBL" id="MDH6504708.1"/>
    </source>
</evidence>
<dbReference type="InterPro" id="IPR010998">
    <property type="entry name" value="Integrase_recombinase_N"/>
</dbReference>
<dbReference type="PROSITE" id="PS51900">
    <property type="entry name" value="CB"/>
    <property type="match status" value="1"/>
</dbReference>
<proteinExistence type="predicted"/>
<keyword evidence="3" id="KW-0233">DNA recombination</keyword>
<evidence type="ECO:0000256" key="2">
    <source>
        <dbReference type="ARBA" id="ARBA00023125"/>
    </source>
</evidence>
<dbReference type="InterPro" id="IPR052925">
    <property type="entry name" value="Phage_Integrase-like_Recomb"/>
</dbReference>
<dbReference type="Pfam" id="PF02899">
    <property type="entry name" value="Phage_int_SAM_1"/>
    <property type="match status" value="1"/>
</dbReference>
<organism evidence="7 8">
    <name type="scientific">Polynucleobacter sphagniphilus</name>
    <dbReference type="NCBI Taxonomy" id="1743169"/>
    <lineage>
        <taxon>Bacteria</taxon>
        <taxon>Pseudomonadati</taxon>
        <taxon>Pseudomonadota</taxon>
        <taxon>Betaproteobacteria</taxon>
        <taxon>Burkholderiales</taxon>
        <taxon>Burkholderiaceae</taxon>
        <taxon>Polynucleobacter</taxon>
    </lineage>
</organism>
<evidence type="ECO:0000259" key="5">
    <source>
        <dbReference type="PROSITE" id="PS51898"/>
    </source>
</evidence>
<dbReference type="Gene3D" id="1.10.443.10">
    <property type="entry name" value="Intergrase catalytic core"/>
    <property type="match status" value="1"/>
</dbReference>
<dbReference type="CDD" id="cd00799">
    <property type="entry name" value="INT_Cre_C"/>
    <property type="match status" value="1"/>
</dbReference>
<accession>A0AA43MBI0</accession>
<dbReference type="PANTHER" id="PTHR34605">
    <property type="entry name" value="PHAGE_INTEGRASE DOMAIN-CONTAINING PROTEIN"/>
    <property type="match status" value="1"/>
</dbReference>
<feature type="non-terminal residue" evidence="7">
    <location>
        <position position="1"/>
    </location>
</feature>
<keyword evidence="8" id="KW-1185">Reference proteome</keyword>
<dbReference type="SUPFAM" id="SSF47823">
    <property type="entry name" value="lambda integrase-like, N-terminal domain"/>
    <property type="match status" value="1"/>
</dbReference>
<evidence type="ECO:0000256" key="1">
    <source>
        <dbReference type="ARBA" id="ARBA00022908"/>
    </source>
</evidence>
<protein>
    <submittedName>
        <fullName evidence="7">Site-specific recombinase XerD</fullName>
    </submittedName>
</protein>
<comment type="caution">
    <text evidence="7">The sequence shown here is derived from an EMBL/GenBank/DDBJ whole genome shotgun (WGS) entry which is preliminary data.</text>
</comment>
<dbReference type="InterPro" id="IPR013762">
    <property type="entry name" value="Integrase-like_cat_sf"/>
</dbReference>
<dbReference type="PANTHER" id="PTHR34605:SF4">
    <property type="entry name" value="DNA ADENINE METHYLTRANSFERASE"/>
    <property type="match status" value="1"/>
</dbReference>
<feature type="domain" description="Core-binding (CB)" evidence="6">
    <location>
        <begin position="31"/>
        <end position="110"/>
    </location>
</feature>
<dbReference type="AlphaFoldDB" id="A0AA43MBI0"/>
<dbReference type="Gene3D" id="1.10.150.130">
    <property type="match status" value="1"/>
</dbReference>
<evidence type="ECO:0000313" key="8">
    <source>
        <dbReference type="Proteomes" id="UP001161160"/>
    </source>
</evidence>
<dbReference type="InterPro" id="IPR011010">
    <property type="entry name" value="DNA_brk_join_enz"/>
</dbReference>
<dbReference type="Proteomes" id="UP001161160">
    <property type="component" value="Unassembled WGS sequence"/>
</dbReference>
<dbReference type="RefSeq" id="WP_280756961.1">
    <property type="nucleotide sequence ID" value="NZ_JARXXW010000014.1"/>
</dbReference>
<keyword evidence="2 4" id="KW-0238">DNA-binding</keyword>
<dbReference type="Pfam" id="PF00589">
    <property type="entry name" value="Phage_integrase"/>
    <property type="match status" value="1"/>
</dbReference>
<dbReference type="EMBL" id="JARXYA010000012">
    <property type="protein sequence ID" value="MDH6504708.1"/>
    <property type="molecule type" value="Genomic_DNA"/>
</dbReference>
<evidence type="ECO:0000256" key="3">
    <source>
        <dbReference type="ARBA" id="ARBA00023172"/>
    </source>
</evidence>
<feature type="domain" description="Tyr recombinase" evidence="5">
    <location>
        <begin position="136"/>
        <end position="327"/>
    </location>
</feature>
<evidence type="ECO:0000256" key="4">
    <source>
        <dbReference type="PROSITE-ProRule" id="PRU01248"/>
    </source>
</evidence>